<proteinExistence type="predicted"/>
<dbReference type="HOGENOM" id="CLU_442111_0_0_1"/>
<organism evidence="2 3">
    <name type="scientific">Claviceps purpurea (strain 20.1)</name>
    <name type="common">Ergot fungus</name>
    <name type="synonym">Sphacelia segetum</name>
    <dbReference type="NCBI Taxonomy" id="1111077"/>
    <lineage>
        <taxon>Eukaryota</taxon>
        <taxon>Fungi</taxon>
        <taxon>Dikarya</taxon>
        <taxon>Ascomycota</taxon>
        <taxon>Pezizomycotina</taxon>
        <taxon>Sordariomycetes</taxon>
        <taxon>Hypocreomycetidae</taxon>
        <taxon>Hypocreales</taxon>
        <taxon>Clavicipitaceae</taxon>
        <taxon>Claviceps</taxon>
    </lineage>
</organism>
<keyword evidence="3" id="KW-1185">Reference proteome</keyword>
<sequence length="618" mass="68406">MEGNGAANGPMFEPQDVDTRVLDAVTGEPTEPRTYLLSTYSRGHRRGRPPGAVIAERIIQVSAIPRWPESSPGGTAYVIPIGGLPKEDAERPWDVLQYGNHLFGGGEYKARSAILGGTEVTIRKSACSGILHCRHLAPELLQPAIYTNLDAYWGALERVRIRTTQNFATQGRQEAISWAWSIKKDYDEKKACKKAPHGQGDTCIPGVHSNEAPQGSRANSWVACALASAGGRSRRGDNHQKEWIPSKFDPFLSEIRQIITSTQPLPCIDNNCHVVDKIGRKAKTCEFGHDLSGPGEMVKVEHCPVRITSIRPRGENPAPWIIINSKGVHNHPPPPESKVPPSAKKSANQALSKNAGNGQQKTELRQFQHSVHYDDWLDSNGAATADEVTPHFVNHGYFGHLIRRSNAIDRPYGSSREGVEHEWRTLHQGPNRYIQSVISTGDDFMAICFTQSQAELWGQIGTFQVDMNFKKVHRKLAREEHEVIFGARVGLETQFLVLARAYMSSQTAVAYEALFRELFRCLNACRVVVQWKHIHGEGLYGVTMDQDAAAIKGDGALKGWIDHKKKSYISCGLSQAYTLMPPLVWNALSTDTNGVESLHQQSYTAGGRYTPLLSAIRS</sequence>
<evidence type="ECO:0000313" key="3">
    <source>
        <dbReference type="Proteomes" id="UP000016801"/>
    </source>
</evidence>
<dbReference type="OrthoDB" id="4776111at2759"/>
<evidence type="ECO:0000256" key="1">
    <source>
        <dbReference type="SAM" id="MobiDB-lite"/>
    </source>
</evidence>
<evidence type="ECO:0000313" key="2">
    <source>
        <dbReference type="EMBL" id="CCE34849.1"/>
    </source>
</evidence>
<dbReference type="EMBL" id="CAGA01000132">
    <property type="protein sequence ID" value="CCE34849.1"/>
    <property type="molecule type" value="Genomic_DNA"/>
</dbReference>
<gene>
    <name evidence="2" type="ORF">CPUR_08788</name>
</gene>
<dbReference type="AlphaFoldDB" id="M1WIP7"/>
<feature type="compositionally biased region" description="Polar residues" evidence="1">
    <location>
        <begin position="347"/>
        <end position="361"/>
    </location>
</feature>
<comment type="caution">
    <text evidence="2">The sequence shown here is derived from an EMBL/GenBank/DDBJ whole genome shotgun (WGS) entry which is preliminary data.</text>
</comment>
<feature type="region of interest" description="Disordered" evidence="1">
    <location>
        <begin position="324"/>
        <end position="362"/>
    </location>
</feature>
<protein>
    <submittedName>
        <fullName evidence="2">Uncharacterized protein</fullName>
    </submittedName>
</protein>
<name>M1WIP7_CLAP2</name>
<dbReference type="Proteomes" id="UP000016801">
    <property type="component" value="Unassembled WGS sequence"/>
</dbReference>
<dbReference type="eggNOG" id="ENOG502S31A">
    <property type="taxonomic scope" value="Eukaryota"/>
</dbReference>
<dbReference type="VEuPathDB" id="FungiDB:CPUR_08788"/>
<accession>M1WIP7</accession>
<reference evidence="2 3" key="1">
    <citation type="journal article" date="2013" name="PLoS Genet.">
        <title>Plant-symbiotic fungi as chemical engineers: Multi-genome analysis of the Clavicipitaceae reveals dynamics of alkaloid loci.</title>
        <authorList>
            <person name="Schardl C.L."/>
            <person name="Young C.A."/>
            <person name="Hesse U."/>
            <person name="Amyotte S.G."/>
            <person name="Andreeva K."/>
            <person name="Calie P.J."/>
            <person name="Fleetwood D.J."/>
            <person name="Haws D.C."/>
            <person name="Moore N."/>
            <person name="Oeser B."/>
            <person name="Panaccione D.G."/>
            <person name="Schweri K.K."/>
            <person name="Voisey C.R."/>
            <person name="Farman M.L."/>
            <person name="Jaromczyk J.W."/>
            <person name="Roe B.A."/>
            <person name="O'Sullivan D.M."/>
            <person name="Scott B."/>
            <person name="Tudzynski P."/>
            <person name="An Z."/>
            <person name="Arnaoudova E.G."/>
            <person name="Bullock C.T."/>
            <person name="Charlton N.D."/>
            <person name="Chen L."/>
            <person name="Cox M."/>
            <person name="Dinkins R.D."/>
            <person name="Florea S."/>
            <person name="Glenn A.E."/>
            <person name="Gordon A."/>
            <person name="Gueldener U."/>
            <person name="Harris D.R."/>
            <person name="Hollin W."/>
            <person name="Jaromczyk J."/>
            <person name="Johnson R.D."/>
            <person name="Khan A.K."/>
            <person name="Leistner E."/>
            <person name="Leuchtmann A."/>
            <person name="Li C."/>
            <person name="Liu J."/>
            <person name="Liu J."/>
            <person name="Liu M."/>
            <person name="Mace W."/>
            <person name="Machado C."/>
            <person name="Nagabhyru P."/>
            <person name="Pan J."/>
            <person name="Schmid J."/>
            <person name="Sugawara K."/>
            <person name="Steiner U."/>
            <person name="Takach J.E."/>
            <person name="Tanaka E."/>
            <person name="Webb J.S."/>
            <person name="Wilson E.V."/>
            <person name="Wiseman J.L."/>
            <person name="Yoshida R."/>
            <person name="Zeng Z."/>
        </authorList>
    </citation>
    <scope>NUCLEOTIDE SEQUENCE [LARGE SCALE GENOMIC DNA]</scope>
    <source>
        <strain evidence="2 3">20.1</strain>
    </source>
</reference>